<name>A0A5C5FN73_9BASI</name>
<evidence type="ECO:0000256" key="4">
    <source>
        <dbReference type="ARBA" id="ARBA00007573"/>
    </source>
</evidence>
<evidence type="ECO:0000256" key="9">
    <source>
        <dbReference type="SAM" id="MobiDB-lite"/>
    </source>
</evidence>
<evidence type="ECO:0000256" key="1">
    <source>
        <dbReference type="ARBA" id="ARBA00004123"/>
    </source>
</evidence>
<evidence type="ECO:0000256" key="8">
    <source>
        <dbReference type="ARBA" id="ARBA00023242"/>
    </source>
</evidence>
<feature type="compositionally biased region" description="Basic and acidic residues" evidence="9">
    <location>
        <begin position="386"/>
        <end position="396"/>
    </location>
</feature>
<dbReference type="GO" id="GO:0002098">
    <property type="term" value="P:tRNA wobble uridine modification"/>
    <property type="evidence" value="ECO:0007669"/>
    <property type="project" value="InterPro"/>
</dbReference>
<evidence type="ECO:0000256" key="3">
    <source>
        <dbReference type="ARBA" id="ARBA00005043"/>
    </source>
</evidence>
<dbReference type="GO" id="GO:0008023">
    <property type="term" value="C:transcription elongation factor complex"/>
    <property type="evidence" value="ECO:0007669"/>
    <property type="project" value="TreeGrafter"/>
</dbReference>
<feature type="region of interest" description="Disordered" evidence="9">
    <location>
        <begin position="102"/>
        <end position="121"/>
    </location>
</feature>
<gene>
    <name evidence="10" type="ORF">DMC30DRAFT_64414</name>
</gene>
<dbReference type="GO" id="GO:0005737">
    <property type="term" value="C:cytoplasm"/>
    <property type="evidence" value="ECO:0007669"/>
    <property type="project" value="UniProtKB-SubCell"/>
</dbReference>
<dbReference type="InterPro" id="IPR008728">
    <property type="entry name" value="Elongator_complex_protein_4"/>
</dbReference>
<sequence length="499" mass="53140">MSSFRRRTAVQPMAGTRPSPYNAAPLVSTGLTSIDDLLGGGLPLSTSLLIEADSPTSYADLLLRYWVAQGLECGQDVLVVASGLDGGPEGVVEALMDVDGGRSAQAAPLSKEDATDDEEERKQEEALKEKMKIAFRYEGLRPHQTTVDASRGSTAVDSGTYCSVFDLTSTRQLSPSDRKLLHLVDVDDLSGASSSSGGTYELLYEQIERLVESGGFRSSSDPSAPRKALRIALAGFGSPTWGTATPAALFSFLHRLQHLLRQSNASCVLTFPAHLYATTAPTASLPSSSTSSSPLLSRLSHTVDGVLRLTSFALSPLLSQTFPRHAGLLSTPKLPLLPPGTLVPPGSKLSVLRGLGGGSDARDNLVGFRVKRRRFVVEVVTDDPVGGDREDEEKRERERRRKKVEEANRKERDMAQGRSGAEIMLGMGERVAQVRIGGPDEGERGEGERGEGGAPGAGGPVRERSTGMSGGVGAGQAPRPAKKVSVARMVHERPDLLDF</sequence>
<keyword evidence="11" id="KW-1185">Reference proteome</keyword>
<proteinExistence type="inferred from homology"/>
<dbReference type="Gene3D" id="3.40.50.300">
    <property type="entry name" value="P-loop containing nucleotide triphosphate hydrolases"/>
    <property type="match status" value="1"/>
</dbReference>
<feature type="region of interest" description="Disordered" evidence="9">
    <location>
        <begin position="1"/>
        <end position="21"/>
    </location>
</feature>
<evidence type="ECO:0000256" key="2">
    <source>
        <dbReference type="ARBA" id="ARBA00004496"/>
    </source>
</evidence>
<feature type="compositionally biased region" description="Basic and acidic residues" evidence="9">
    <location>
        <begin position="441"/>
        <end position="451"/>
    </location>
</feature>
<dbReference type="InterPro" id="IPR027417">
    <property type="entry name" value="P-loop_NTPase"/>
</dbReference>
<dbReference type="CDD" id="cd19494">
    <property type="entry name" value="Elp4"/>
    <property type="match status" value="1"/>
</dbReference>
<dbReference type="UniPathway" id="UPA00988"/>
<dbReference type="PANTHER" id="PTHR12896:SF1">
    <property type="entry name" value="ELONGATOR COMPLEX PROTEIN 4"/>
    <property type="match status" value="1"/>
</dbReference>
<feature type="region of interest" description="Disordered" evidence="9">
    <location>
        <begin position="437"/>
        <end position="499"/>
    </location>
</feature>
<evidence type="ECO:0000313" key="11">
    <source>
        <dbReference type="Proteomes" id="UP000311382"/>
    </source>
</evidence>
<comment type="subcellular location">
    <subcellularLocation>
        <location evidence="2">Cytoplasm</location>
    </subcellularLocation>
    <subcellularLocation>
        <location evidence="1">Nucleus</location>
    </subcellularLocation>
</comment>
<organism evidence="10 11">
    <name type="scientific">Rhodotorula diobovata</name>
    <dbReference type="NCBI Taxonomy" id="5288"/>
    <lineage>
        <taxon>Eukaryota</taxon>
        <taxon>Fungi</taxon>
        <taxon>Dikarya</taxon>
        <taxon>Basidiomycota</taxon>
        <taxon>Pucciniomycotina</taxon>
        <taxon>Microbotryomycetes</taxon>
        <taxon>Sporidiobolales</taxon>
        <taxon>Sporidiobolaceae</taxon>
        <taxon>Rhodotorula</taxon>
    </lineage>
</organism>
<evidence type="ECO:0000256" key="5">
    <source>
        <dbReference type="ARBA" id="ARBA00020265"/>
    </source>
</evidence>
<keyword evidence="6" id="KW-0963">Cytoplasm</keyword>
<dbReference type="Pfam" id="PF05625">
    <property type="entry name" value="PAXNEB"/>
    <property type="match status" value="1"/>
</dbReference>
<dbReference type="EMBL" id="SOZI01000148">
    <property type="protein sequence ID" value="TNY18250.1"/>
    <property type="molecule type" value="Genomic_DNA"/>
</dbReference>
<keyword evidence="8" id="KW-0539">Nucleus</keyword>
<protein>
    <recommendedName>
        <fullName evidence="5">Elongator complex protein 4</fullName>
    </recommendedName>
</protein>
<accession>A0A5C5FN73</accession>
<feature type="compositionally biased region" description="Basic and acidic residues" evidence="9">
    <location>
        <begin position="403"/>
        <end position="415"/>
    </location>
</feature>
<dbReference type="AlphaFoldDB" id="A0A5C5FN73"/>
<dbReference type="OrthoDB" id="289162at2759"/>
<comment type="pathway">
    <text evidence="3">tRNA modification; 5-methoxycarbonylmethyl-2-thiouridine-tRNA biosynthesis.</text>
</comment>
<feature type="compositionally biased region" description="Basic and acidic residues" evidence="9">
    <location>
        <begin position="489"/>
        <end position="499"/>
    </location>
</feature>
<reference evidence="10 11" key="1">
    <citation type="submission" date="2019-03" db="EMBL/GenBank/DDBJ databases">
        <title>Rhodosporidium diobovatum UCD-FST 08-225 genome sequencing, assembly, and annotation.</title>
        <authorList>
            <person name="Fakankun I.U."/>
            <person name="Fristensky B."/>
            <person name="Levin D.B."/>
        </authorList>
    </citation>
    <scope>NUCLEOTIDE SEQUENCE [LARGE SCALE GENOMIC DNA]</scope>
    <source>
        <strain evidence="10 11">UCD-FST 08-225</strain>
    </source>
</reference>
<comment type="caution">
    <text evidence="10">The sequence shown here is derived from an EMBL/GenBank/DDBJ whole genome shotgun (WGS) entry which is preliminary data.</text>
</comment>
<dbReference type="Proteomes" id="UP000311382">
    <property type="component" value="Unassembled WGS sequence"/>
</dbReference>
<comment type="similarity">
    <text evidence="4">Belongs to the ELP4 family.</text>
</comment>
<dbReference type="GO" id="GO:0033588">
    <property type="term" value="C:elongator holoenzyme complex"/>
    <property type="evidence" value="ECO:0007669"/>
    <property type="project" value="InterPro"/>
</dbReference>
<evidence type="ECO:0000256" key="7">
    <source>
        <dbReference type="ARBA" id="ARBA00022694"/>
    </source>
</evidence>
<evidence type="ECO:0000256" key="6">
    <source>
        <dbReference type="ARBA" id="ARBA00022490"/>
    </source>
</evidence>
<feature type="region of interest" description="Disordered" evidence="9">
    <location>
        <begin position="383"/>
        <end position="422"/>
    </location>
</feature>
<dbReference type="STRING" id="5288.A0A5C5FN73"/>
<keyword evidence="7" id="KW-0819">tRNA processing</keyword>
<evidence type="ECO:0000313" key="10">
    <source>
        <dbReference type="EMBL" id="TNY18250.1"/>
    </source>
</evidence>
<dbReference type="PANTHER" id="PTHR12896">
    <property type="entry name" value="PAX6 NEIGHBOR PROTEIN PAXNEB"/>
    <property type="match status" value="1"/>
</dbReference>